<keyword evidence="2" id="KW-1185">Reference proteome</keyword>
<reference evidence="1" key="1">
    <citation type="journal article" date="2020" name="Stud. Mycol.">
        <title>101 Dothideomycetes genomes: a test case for predicting lifestyles and emergence of pathogens.</title>
        <authorList>
            <person name="Haridas S."/>
            <person name="Albert R."/>
            <person name="Binder M."/>
            <person name="Bloem J."/>
            <person name="Labutti K."/>
            <person name="Salamov A."/>
            <person name="Andreopoulos B."/>
            <person name="Baker S."/>
            <person name="Barry K."/>
            <person name="Bills G."/>
            <person name="Bluhm B."/>
            <person name="Cannon C."/>
            <person name="Castanera R."/>
            <person name="Culley D."/>
            <person name="Daum C."/>
            <person name="Ezra D."/>
            <person name="Gonzalez J."/>
            <person name="Henrissat B."/>
            <person name="Kuo A."/>
            <person name="Liang C."/>
            <person name="Lipzen A."/>
            <person name="Lutzoni F."/>
            <person name="Magnuson J."/>
            <person name="Mondo S."/>
            <person name="Nolan M."/>
            <person name="Ohm R."/>
            <person name="Pangilinan J."/>
            <person name="Park H.-J."/>
            <person name="Ramirez L."/>
            <person name="Alfaro M."/>
            <person name="Sun H."/>
            <person name="Tritt A."/>
            <person name="Yoshinaga Y."/>
            <person name="Zwiers L.-H."/>
            <person name="Turgeon B."/>
            <person name="Goodwin S."/>
            <person name="Spatafora J."/>
            <person name="Crous P."/>
            <person name="Grigoriev I."/>
        </authorList>
    </citation>
    <scope>NUCLEOTIDE SEQUENCE</scope>
    <source>
        <strain evidence="1">CBS 675.92</strain>
    </source>
</reference>
<gene>
    <name evidence="1" type="ORF">CC80DRAFT_598496</name>
</gene>
<dbReference type="EMBL" id="ML977029">
    <property type="protein sequence ID" value="KAF1950075.1"/>
    <property type="molecule type" value="Genomic_DNA"/>
</dbReference>
<organism evidence="1 2">
    <name type="scientific">Byssothecium circinans</name>
    <dbReference type="NCBI Taxonomy" id="147558"/>
    <lineage>
        <taxon>Eukaryota</taxon>
        <taxon>Fungi</taxon>
        <taxon>Dikarya</taxon>
        <taxon>Ascomycota</taxon>
        <taxon>Pezizomycotina</taxon>
        <taxon>Dothideomycetes</taxon>
        <taxon>Pleosporomycetidae</taxon>
        <taxon>Pleosporales</taxon>
        <taxon>Massarineae</taxon>
        <taxon>Massarinaceae</taxon>
        <taxon>Byssothecium</taxon>
    </lineage>
</organism>
<evidence type="ECO:0000313" key="1">
    <source>
        <dbReference type="EMBL" id="KAF1950075.1"/>
    </source>
</evidence>
<protein>
    <submittedName>
        <fullName evidence="1">Uncharacterized protein</fullName>
    </submittedName>
</protein>
<accession>A0A6A5TAV7</accession>
<dbReference type="Proteomes" id="UP000800035">
    <property type="component" value="Unassembled WGS sequence"/>
</dbReference>
<evidence type="ECO:0000313" key="2">
    <source>
        <dbReference type="Proteomes" id="UP000800035"/>
    </source>
</evidence>
<dbReference type="AlphaFoldDB" id="A0A6A5TAV7"/>
<proteinExistence type="predicted"/>
<dbReference type="OrthoDB" id="3783451at2759"/>
<name>A0A6A5TAV7_9PLEO</name>
<sequence length="217" mass="24335">MPTPTLPNSKMSSAPAEVNILTSPDSIEIATGPLNQNQTTTPTTTVPFLTHAFADESLAQPPLSRIDKVLLADCWGKTDQELFMPEEYRYKPPPALTITNDDGSAITLGQFVSHVHAYLNTHMEEVKKVKGEMYGKLVTKEDGRMVREITYGESWLPPDISFFFSQVYAMLVGEEVWVSVKVFAEGEFGWDVDRFWEIMGAQARLWGEGRREGKEEG</sequence>